<dbReference type="PANTHER" id="PTHR33371">
    <property type="entry name" value="INTERMEMBRANE PHOSPHOLIPID TRANSPORT SYSTEM BINDING PROTEIN MLAD-RELATED"/>
    <property type="match status" value="1"/>
</dbReference>
<feature type="transmembrane region" description="Helical" evidence="2">
    <location>
        <begin position="7"/>
        <end position="28"/>
    </location>
</feature>
<feature type="region of interest" description="Disordered" evidence="1">
    <location>
        <begin position="149"/>
        <end position="172"/>
    </location>
</feature>
<sequence>MGLREQWAETLMGLVVLVLAAGFLVYSLSVGGVGNKPGGYDVTAKFGQVGSLAPGAAVSVAGVKVGTVSRITLDPKTYLAVTRLSLDPSVKLPSDSTAKITSDSLLGGVHVAIAPGGAADDIKPGGEIDNTQGAVDLFGLIGSVMRPQGGDAPPAAGAAPAANPAATAPESY</sequence>
<proteinExistence type="predicted"/>
<evidence type="ECO:0000259" key="3">
    <source>
        <dbReference type="Pfam" id="PF02470"/>
    </source>
</evidence>
<evidence type="ECO:0000256" key="2">
    <source>
        <dbReference type="SAM" id="Phobius"/>
    </source>
</evidence>
<dbReference type="PANTHER" id="PTHR33371:SF4">
    <property type="entry name" value="INTERMEMBRANE PHOSPHOLIPID TRANSPORT SYSTEM BINDING PROTEIN MLAD"/>
    <property type="match status" value="1"/>
</dbReference>
<protein>
    <submittedName>
        <fullName evidence="4">Mammalian cell entry related domain protein</fullName>
    </submittedName>
</protein>
<dbReference type="NCBIfam" id="TIGR04430">
    <property type="entry name" value="OM_asym_MlaD"/>
    <property type="match status" value="1"/>
</dbReference>
<accession>B0T1E9</accession>
<dbReference type="STRING" id="366602.Caul_1576"/>
<keyword evidence="2" id="KW-0472">Membrane</keyword>
<feature type="domain" description="Mce/MlaD" evidence="3">
    <location>
        <begin position="39"/>
        <end position="116"/>
    </location>
</feature>
<dbReference type="eggNOG" id="COG1463">
    <property type="taxonomic scope" value="Bacteria"/>
</dbReference>
<dbReference type="HOGENOM" id="CLU_107027_1_0_5"/>
<evidence type="ECO:0000256" key="1">
    <source>
        <dbReference type="SAM" id="MobiDB-lite"/>
    </source>
</evidence>
<dbReference type="InterPro" id="IPR030970">
    <property type="entry name" value="ABC_MlaD"/>
</dbReference>
<evidence type="ECO:0000313" key="4">
    <source>
        <dbReference type="EMBL" id="ABZ70706.1"/>
    </source>
</evidence>
<dbReference type="EMBL" id="CP000927">
    <property type="protein sequence ID" value="ABZ70706.1"/>
    <property type="molecule type" value="Genomic_DNA"/>
</dbReference>
<feature type="compositionally biased region" description="Low complexity" evidence="1">
    <location>
        <begin position="152"/>
        <end position="172"/>
    </location>
</feature>
<dbReference type="OrthoDB" id="7164001at2"/>
<dbReference type="InterPro" id="IPR052336">
    <property type="entry name" value="MlaD_Phospholipid_Transporter"/>
</dbReference>
<dbReference type="GO" id="GO:0015914">
    <property type="term" value="P:phospholipid transport"/>
    <property type="evidence" value="ECO:0007669"/>
    <property type="project" value="InterPro"/>
</dbReference>
<dbReference type="KEGG" id="cak:Caul_1576"/>
<organism evidence="4">
    <name type="scientific">Caulobacter sp. (strain K31)</name>
    <dbReference type="NCBI Taxonomy" id="366602"/>
    <lineage>
        <taxon>Bacteria</taxon>
        <taxon>Pseudomonadati</taxon>
        <taxon>Pseudomonadota</taxon>
        <taxon>Alphaproteobacteria</taxon>
        <taxon>Caulobacterales</taxon>
        <taxon>Caulobacteraceae</taxon>
        <taxon>Caulobacter</taxon>
    </lineage>
</organism>
<dbReference type="InterPro" id="IPR003399">
    <property type="entry name" value="Mce/MlaD"/>
</dbReference>
<name>B0T1E9_CAUSK</name>
<keyword evidence="2" id="KW-0812">Transmembrane</keyword>
<dbReference type="AlphaFoldDB" id="B0T1E9"/>
<gene>
    <name evidence="4" type="ordered locus">Caul_1576</name>
</gene>
<reference evidence="4" key="1">
    <citation type="submission" date="2008-01" db="EMBL/GenBank/DDBJ databases">
        <title>Complete sequence of chromosome of Caulobacter sp. K31.</title>
        <authorList>
            <consortium name="US DOE Joint Genome Institute"/>
            <person name="Copeland A."/>
            <person name="Lucas S."/>
            <person name="Lapidus A."/>
            <person name="Barry K."/>
            <person name="Glavina del Rio T."/>
            <person name="Dalin E."/>
            <person name="Tice H."/>
            <person name="Pitluck S."/>
            <person name="Bruce D."/>
            <person name="Goodwin L."/>
            <person name="Thompson L.S."/>
            <person name="Brettin T."/>
            <person name="Detter J.C."/>
            <person name="Han C."/>
            <person name="Schmutz J."/>
            <person name="Larimer F."/>
            <person name="Land M."/>
            <person name="Hauser L."/>
            <person name="Kyrpides N."/>
            <person name="Kim E."/>
            <person name="Stephens C."/>
            <person name="Richardson P."/>
        </authorList>
    </citation>
    <scope>NUCLEOTIDE SEQUENCE [LARGE SCALE GENOMIC DNA]</scope>
    <source>
        <strain evidence="4">K31</strain>
    </source>
</reference>
<keyword evidence="2" id="KW-1133">Transmembrane helix</keyword>
<dbReference type="Pfam" id="PF02470">
    <property type="entry name" value="MlaD"/>
    <property type="match status" value="1"/>
</dbReference>